<dbReference type="STRING" id="1131935.PDENDC454_24393"/>
<gene>
    <name evidence="1" type="ORF">PDENDC454_24393</name>
</gene>
<dbReference type="EMBL" id="AHKH01000114">
    <property type="protein sequence ID" value="EHQ59585.1"/>
    <property type="molecule type" value="Genomic_DNA"/>
</dbReference>
<protein>
    <submittedName>
        <fullName evidence="1">Uncharacterized protein</fullName>
    </submittedName>
</protein>
<proteinExistence type="predicted"/>
<evidence type="ECO:0000313" key="2">
    <source>
        <dbReference type="Proteomes" id="UP000003900"/>
    </source>
</evidence>
<organism evidence="1 2">
    <name type="scientific">Paenibacillus dendritiformis C454</name>
    <dbReference type="NCBI Taxonomy" id="1131935"/>
    <lineage>
        <taxon>Bacteria</taxon>
        <taxon>Bacillati</taxon>
        <taxon>Bacillota</taxon>
        <taxon>Bacilli</taxon>
        <taxon>Bacillales</taxon>
        <taxon>Paenibacillaceae</taxon>
        <taxon>Paenibacillus</taxon>
    </lineage>
</organism>
<dbReference type="AlphaFoldDB" id="H3SMV0"/>
<dbReference type="Proteomes" id="UP000003900">
    <property type="component" value="Unassembled WGS sequence"/>
</dbReference>
<reference evidence="1 2" key="1">
    <citation type="journal article" date="2012" name="J. Bacteriol.">
        <title>Genome Sequence of the Pattern-Forming Social Bacterium Paenibacillus dendritiformis C454 Chiral Morphotype.</title>
        <authorList>
            <person name="Sirota-Madi A."/>
            <person name="Olender T."/>
            <person name="Helman Y."/>
            <person name="Brainis I."/>
            <person name="Finkelshtein A."/>
            <person name="Roth D."/>
            <person name="Hagai E."/>
            <person name="Leshkowitz D."/>
            <person name="Brodsky L."/>
            <person name="Galatenko V."/>
            <person name="Nikolaev V."/>
            <person name="Gutnick D.L."/>
            <person name="Lancet D."/>
            <person name="Ben-Jacob E."/>
        </authorList>
    </citation>
    <scope>NUCLEOTIDE SEQUENCE [LARGE SCALE GENOMIC DNA]</scope>
    <source>
        <strain evidence="1 2">C454</strain>
    </source>
</reference>
<name>H3SMV0_9BACL</name>
<comment type="caution">
    <text evidence="1">The sequence shown here is derived from an EMBL/GenBank/DDBJ whole genome shotgun (WGS) entry which is preliminary data.</text>
</comment>
<accession>H3SMV0</accession>
<keyword evidence="2" id="KW-1185">Reference proteome</keyword>
<evidence type="ECO:0000313" key="1">
    <source>
        <dbReference type="EMBL" id="EHQ59585.1"/>
    </source>
</evidence>
<sequence length="61" mass="7431">MSIVADEFNLLTMTPEEQQKAHEDYRKKYRYLKRAPRLLVYYYLIGEKFRNTMAEIGRRKG</sequence>